<dbReference type="Gene3D" id="4.10.240.10">
    <property type="entry name" value="Zn(2)-C6 fungal-type DNA-binding domain"/>
    <property type="match status" value="1"/>
</dbReference>
<dbReference type="KEGG" id="ndi:NDAI_0I01940"/>
<gene>
    <name evidence="10" type="primary">NDAI0I01940</name>
    <name evidence="10" type="ordered locus">NDAI_0I01940</name>
</gene>
<evidence type="ECO:0000256" key="8">
    <source>
        <dbReference type="SAM" id="MobiDB-lite"/>
    </source>
</evidence>
<dbReference type="InterPro" id="IPR036864">
    <property type="entry name" value="Zn2-C6_fun-type_DNA-bd_sf"/>
</dbReference>
<dbReference type="SMART" id="SM00906">
    <property type="entry name" value="Fungal_trans"/>
    <property type="match status" value="1"/>
</dbReference>
<feature type="region of interest" description="Disordered" evidence="8">
    <location>
        <begin position="187"/>
        <end position="241"/>
    </location>
</feature>
<evidence type="ECO:0000256" key="4">
    <source>
        <dbReference type="ARBA" id="ARBA00023015"/>
    </source>
</evidence>
<evidence type="ECO:0000259" key="9">
    <source>
        <dbReference type="PROSITE" id="PS50048"/>
    </source>
</evidence>
<keyword evidence="11" id="KW-1185">Reference proteome</keyword>
<dbReference type="OrthoDB" id="2399539at2759"/>
<feature type="compositionally biased region" description="Low complexity" evidence="8">
    <location>
        <begin position="1164"/>
        <end position="1174"/>
    </location>
</feature>
<dbReference type="HOGENOM" id="CLU_004038_1_0_1"/>
<dbReference type="GO" id="GO:0043565">
    <property type="term" value="F:sequence-specific DNA binding"/>
    <property type="evidence" value="ECO:0007669"/>
    <property type="project" value="TreeGrafter"/>
</dbReference>
<dbReference type="SUPFAM" id="SSF57701">
    <property type="entry name" value="Zn2/Cys6 DNA-binding domain"/>
    <property type="match status" value="1"/>
</dbReference>
<dbReference type="InterPro" id="IPR007219">
    <property type="entry name" value="XnlR_reg_dom"/>
</dbReference>
<evidence type="ECO:0000256" key="7">
    <source>
        <dbReference type="ARBA" id="ARBA00023242"/>
    </source>
</evidence>
<evidence type="ECO:0000256" key="6">
    <source>
        <dbReference type="ARBA" id="ARBA00023163"/>
    </source>
</evidence>
<proteinExistence type="predicted"/>
<keyword evidence="2" id="KW-0479">Metal-binding</keyword>
<reference evidence="10 11" key="1">
    <citation type="journal article" date="2011" name="Proc. Natl. Acad. Sci. U.S.A.">
        <title>Evolutionary erosion of yeast sex chromosomes by mating-type switching accidents.</title>
        <authorList>
            <person name="Gordon J.L."/>
            <person name="Armisen D."/>
            <person name="Proux-Wera E."/>
            <person name="Oheigeartaigh S.S."/>
            <person name="Byrne K.P."/>
            <person name="Wolfe K.H."/>
        </authorList>
    </citation>
    <scope>NUCLEOTIDE SEQUENCE [LARGE SCALE GENOMIC DNA]</scope>
    <source>
        <strain evidence="11">ATCC 10597 / BCRC 20456 / CBS 421 / NBRC 0211 / NRRL Y-12639</strain>
    </source>
</reference>
<accession>G0WG52</accession>
<dbReference type="InterPro" id="IPR001138">
    <property type="entry name" value="Zn2Cys6_DnaBD"/>
</dbReference>
<dbReference type="GO" id="GO:0045944">
    <property type="term" value="P:positive regulation of transcription by RNA polymerase II"/>
    <property type="evidence" value="ECO:0007669"/>
    <property type="project" value="TreeGrafter"/>
</dbReference>
<keyword evidence="7" id="KW-0539">Nucleus</keyword>
<protein>
    <recommendedName>
        <fullName evidence="9">Zn(2)-C6 fungal-type domain-containing protein</fullName>
    </recommendedName>
</protein>
<evidence type="ECO:0000256" key="3">
    <source>
        <dbReference type="ARBA" id="ARBA00022833"/>
    </source>
</evidence>
<dbReference type="GO" id="GO:0005634">
    <property type="term" value="C:nucleus"/>
    <property type="evidence" value="ECO:0007669"/>
    <property type="project" value="UniProtKB-SubCell"/>
</dbReference>
<dbReference type="PANTHER" id="PTHR47782:SF12">
    <property type="entry name" value="ZN(II)2CYS6 TRANSCRIPTION FACTOR (EUROFUNG)"/>
    <property type="match status" value="1"/>
</dbReference>
<dbReference type="AlphaFoldDB" id="G0WG52"/>
<dbReference type="GO" id="GO:0008270">
    <property type="term" value="F:zinc ion binding"/>
    <property type="evidence" value="ECO:0007669"/>
    <property type="project" value="InterPro"/>
</dbReference>
<evidence type="ECO:0000256" key="1">
    <source>
        <dbReference type="ARBA" id="ARBA00004123"/>
    </source>
</evidence>
<feature type="domain" description="Zn(2)-C6 fungal-type" evidence="9">
    <location>
        <begin position="40"/>
        <end position="70"/>
    </location>
</feature>
<dbReference type="OMA" id="AHDMINN"/>
<dbReference type="SMART" id="SM00066">
    <property type="entry name" value="GAL4"/>
    <property type="match status" value="1"/>
</dbReference>
<organism evidence="10 11">
    <name type="scientific">Naumovozyma dairenensis (strain ATCC 10597 / BCRC 20456 / CBS 421 / NBRC 0211 / NRRL Y-12639)</name>
    <name type="common">Saccharomyces dairenensis</name>
    <dbReference type="NCBI Taxonomy" id="1071378"/>
    <lineage>
        <taxon>Eukaryota</taxon>
        <taxon>Fungi</taxon>
        <taxon>Dikarya</taxon>
        <taxon>Ascomycota</taxon>
        <taxon>Saccharomycotina</taxon>
        <taxon>Saccharomycetes</taxon>
        <taxon>Saccharomycetales</taxon>
        <taxon>Saccharomycetaceae</taxon>
        <taxon>Naumovozyma</taxon>
    </lineage>
</organism>
<evidence type="ECO:0000313" key="10">
    <source>
        <dbReference type="EMBL" id="CCD26763.1"/>
    </source>
</evidence>
<dbReference type="CDD" id="cd12148">
    <property type="entry name" value="fungal_TF_MHR"/>
    <property type="match status" value="1"/>
</dbReference>
<feature type="compositionally biased region" description="Polar residues" evidence="8">
    <location>
        <begin position="1136"/>
        <end position="1163"/>
    </location>
</feature>
<keyword evidence="3" id="KW-0862">Zinc</keyword>
<dbReference type="EMBL" id="HE580275">
    <property type="protein sequence ID" value="CCD26763.1"/>
    <property type="molecule type" value="Genomic_DNA"/>
</dbReference>
<keyword evidence="5" id="KW-0238">DNA-binding</keyword>
<sequence>MGRPKKEVSEEKFERFQKELEMAGDNVDILLKDKRGRSTACLLCRRRKQKCDHMLPSCTACLKAGVKCVQPSRYGAVQDSDNNDDVGPRNQDIEVHGAFLNSKEEMVQPNRNIPLPEQATFNNKWMNDQGIAVPTIHYPSNSQSMVDTRIPVIPKTSFPRTISEPTIPEEKNPTNLVSHAFVMNPKQIPTPLSSLSHDPSPPDTASIEDTPAIKKRQKKMKKVNESNGLSSTRKPKENKKDRYTLFLERKLNHLEQLIQLPAGGAAFQKKLSKYKMVGHLMGDVGDLDDLESIQNINNTTSNNTVQNIPNILPLPASASLSTSNKQLPFHHFGSIIPPSTGVGNVSSFVNQNSNPYHNQNTNMIPVLSSDSLDSVDYSNCIFAKYNLKEFFNYDPAFEFDEQLSRSFLDTFFTRLQFKYPLLDEKEIYNFHNHYTTNDIHSYSKFHFHFASGRMWLVFSISACLHMTTGKYKGLPPFRYFSTAVRHIARCENKLNDVQKVEVLTLLILYIVRTDRDSLVLYEIIKDVMDICQNKLSLNTWNPQDPFANKRLRLFWCVYLLERMICVAVGKPYTIKESDINLPLFNENSFNTKENSKQQGVHFINQSLKLRRIESKFVEILQILPIGVKSAATVRQKQLPLVKTFFRDLELWRASCSVDDVKNYENETLKLYYYRSVRLLIQPYLEFLTPDDRLFRECQAAAGQICQLYKIFHQKTVFGHSTPAVHTVFVAGVTLIYCMWLARNFDDERRKNLGDYSKHTRPLISASLFSTMDDLRACSVCLYVMTERSKFARVFRDTFDQLMNATVGNLIERCGPDSAELIHLTSGKYDVETLEGNSKTRALVENNQIPENNKVDSLVKTSNGLPPAIARVFGKRQADEHVGFVENSQVDLEEQKKFKKRQGLLEKTSVPKSLADLLVKSEGESNTIEQEKITSLRTETVSNTEFDAQNLRNQNSYVIKKPLNQSESDWQLFQKQAVMQQQLAQQNLQAYLSTLQHSGTNTSIQSQQQLNSYIAPSASDYAVLTNNQCITNAHSSQHTDSSTTGNQTLHNIAQSFNASFGKSDIPNGYCISKPQLHKEGKIAVMPSTSRSFPIQQNTSSVGDILFSNGTHEMINNISTWTNNAITDSMGKLYVPVSSHTSRPGQNDPQRQNRSQQENSYATQISTSYYSNTNNNGQNFPARDGQGNSIPYQRPSENNLNTHLKNPQLARELKNGNLTDLPSSQVNHQNLSKVSNNDWETHVSAPAAEEFWTVNDDYGFLT</sequence>
<dbReference type="PROSITE" id="PS00463">
    <property type="entry name" value="ZN2_CY6_FUNGAL_1"/>
    <property type="match status" value="1"/>
</dbReference>
<dbReference type="PROSITE" id="PS50048">
    <property type="entry name" value="ZN2_CY6_FUNGAL_2"/>
    <property type="match status" value="1"/>
</dbReference>
<dbReference type="Pfam" id="PF00172">
    <property type="entry name" value="Zn_clus"/>
    <property type="match status" value="1"/>
</dbReference>
<dbReference type="GeneID" id="11493999"/>
<keyword evidence="6" id="KW-0804">Transcription</keyword>
<feature type="region of interest" description="Disordered" evidence="8">
    <location>
        <begin position="1133"/>
        <end position="1191"/>
    </location>
</feature>
<dbReference type="CDD" id="cd00067">
    <property type="entry name" value="GAL4"/>
    <property type="match status" value="1"/>
</dbReference>
<dbReference type="Pfam" id="PF04082">
    <property type="entry name" value="Fungal_trans"/>
    <property type="match status" value="1"/>
</dbReference>
<dbReference type="GO" id="GO:0006351">
    <property type="term" value="P:DNA-templated transcription"/>
    <property type="evidence" value="ECO:0007669"/>
    <property type="project" value="InterPro"/>
</dbReference>
<evidence type="ECO:0000313" key="11">
    <source>
        <dbReference type="Proteomes" id="UP000000689"/>
    </source>
</evidence>
<evidence type="ECO:0000256" key="5">
    <source>
        <dbReference type="ARBA" id="ARBA00023125"/>
    </source>
</evidence>
<keyword evidence="4" id="KW-0805">Transcription regulation</keyword>
<dbReference type="RefSeq" id="XP_003672006.1">
    <property type="nucleotide sequence ID" value="XM_003671958.1"/>
</dbReference>
<evidence type="ECO:0000256" key="2">
    <source>
        <dbReference type="ARBA" id="ARBA00022723"/>
    </source>
</evidence>
<dbReference type="InterPro" id="IPR052202">
    <property type="entry name" value="Yeast_MetPath_Reg"/>
</dbReference>
<comment type="subcellular location">
    <subcellularLocation>
        <location evidence="1">Nucleus</location>
    </subcellularLocation>
</comment>
<dbReference type="PANTHER" id="PTHR47782">
    <property type="entry name" value="ZN(II)2CYS6 TRANSCRIPTION FACTOR (EUROFUNG)-RELATED"/>
    <property type="match status" value="1"/>
</dbReference>
<dbReference type="eggNOG" id="ENOG502QS9Q">
    <property type="taxonomic scope" value="Eukaryota"/>
</dbReference>
<dbReference type="Proteomes" id="UP000000689">
    <property type="component" value="Chromosome 9"/>
</dbReference>
<name>G0WG52_NAUDC</name>
<dbReference type="STRING" id="1071378.G0WG52"/>
<feature type="compositionally biased region" description="Low complexity" evidence="8">
    <location>
        <begin position="189"/>
        <end position="198"/>
    </location>
</feature>
<dbReference type="GO" id="GO:0000981">
    <property type="term" value="F:DNA-binding transcription factor activity, RNA polymerase II-specific"/>
    <property type="evidence" value="ECO:0007669"/>
    <property type="project" value="InterPro"/>
</dbReference>